<reference evidence="12" key="2">
    <citation type="journal article" date="2024" name="Nature">
        <title>Anoxygenic phototroph of the Chloroflexota uses a type I reaction centre.</title>
        <authorList>
            <person name="Tsuji J.M."/>
            <person name="Shaw N.A."/>
            <person name="Nagashima S."/>
            <person name="Venkiteswaran J.J."/>
            <person name="Schiff S.L."/>
            <person name="Watanabe T."/>
            <person name="Fukui M."/>
            <person name="Hanada S."/>
            <person name="Tank M."/>
            <person name="Neufeld J.D."/>
        </authorList>
    </citation>
    <scope>NUCLEOTIDE SEQUENCE</scope>
    <source>
        <strain evidence="12">L227-S17</strain>
    </source>
</reference>
<dbReference type="SMART" id="SM01207">
    <property type="entry name" value="G3P_acyltransf"/>
    <property type="match status" value="1"/>
</dbReference>
<evidence type="ECO:0000256" key="10">
    <source>
        <dbReference type="HAMAP-Rule" id="MF_01043"/>
    </source>
</evidence>
<organism evidence="11 13">
    <name type="scientific">Candidatus Chlorohelix allophototropha</name>
    <dbReference type="NCBI Taxonomy" id="3003348"/>
    <lineage>
        <taxon>Bacteria</taxon>
        <taxon>Bacillati</taxon>
        <taxon>Chloroflexota</taxon>
        <taxon>Chloroflexia</taxon>
        <taxon>Candidatus Chloroheliales</taxon>
        <taxon>Candidatus Chloroheliaceae</taxon>
        <taxon>Candidatus Chlorohelix</taxon>
    </lineage>
</organism>
<keyword evidence="5 10" id="KW-1133">Transmembrane helix</keyword>
<proteinExistence type="inferred from homology"/>
<reference evidence="11 13" key="1">
    <citation type="submission" date="2020-06" db="EMBL/GenBank/DDBJ databases">
        <title>Anoxygenic phototrophic Chloroflexota member uses a Type I reaction center.</title>
        <authorList>
            <person name="Tsuji J.M."/>
            <person name="Shaw N.A."/>
            <person name="Nagashima S."/>
            <person name="Venkiteswaran J."/>
            <person name="Schiff S.L."/>
            <person name="Hanada S."/>
            <person name="Tank M."/>
            <person name="Neufeld J.D."/>
        </authorList>
    </citation>
    <scope>NUCLEOTIDE SEQUENCE [LARGE SCALE GENOMIC DNA]</scope>
    <source>
        <strain evidence="11">L227-S17</strain>
    </source>
</reference>
<dbReference type="EMBL" id="JACATZ010000003">
    <property type="protein sequence ID" value="NWJ47495.1"/>
    <property type="molecule type" value="Genomic_DNA"/>
</dbReference>
<evidence type="ECO:0000313" key="12">
    <source>
        <dbReference type="EMBL" id="WJW69407.1"/>
    </source>
</evidence>
<dbReference type="AlphaFoldDB" id="A0A8T7M5W6"/>
<keyword evidence="8 10" id="KW-0594">Phospholipid biosynthesis</keyword>
<evidence type="ECO:0000313" key="14">
    <source>
        <dbReference type="Proteomes" id="UP001431572"/>
    </source>
</evidence>
<dbReference type="InterPro" id="IPR003811">
    <property type="entry name" value="G3P_acylTferase_PlsY"/>
</dbReference>
<dbReference type="NCBIfam" id="TIGR00023">
    <property type="entry name" value="glycerol-3-phosphate 1-O-acyltransferase PlsY"/>
    <property type="match status" value="1"/>
</dbReference>
<keyword evidence="4 10" id="KW-0812">Transmembrane</keyword>
<keyword evidence="14" id="KW-1185">Reference proteome</keyword>
<comment type="subcellular location">
    <subcellularLocation>
        <location evidence="10">Cell membrane</location>
        <topology evidence="10">Multi-pass membrane protein</topology>
    </subcellularLocation>
</comment>
<keyword evidence="1 10" id="KW-1003">Cell membrane</keyword>
<accession>A0A8T7M5W6</accession>
<keyword evidence="6 10" id="KW-0443">Lipid metabolism</keyword>
<keyword evidence="3 10" id="KW-0808">Transferase</keyword>
<evidence type="ECO:0000313" key="13">
    <source>
        <dbReference type="Proteomes" id="UP000521676"/>
    </source>
</evidence>
<dbReference type="PANTHER" id="PTHR30309:SF0">
    <property type="entry name" value="GLYCEROL-3-PHOSPHATE ACYLTRANSFERASE-RELATED"/>
    <property type="match status" value="1"/>
</dbReference>
<comment type="subunit">
    <text evidence="10">Probably interacts with PlsX.</text>
</comment>
<dbReference type="Proteomes" id="UP000521676">
    <property type="component" value="Unassembled WGS sequence"/>
</dbReference>
<comment type="function">
    <text evidence="10">Catalyzes the transfer of an acyl group from acyl-phosphate (acyl-PO(4)) to glycerol-3-phosphate (G3P) to form lysophosphatidic acid (LPA). This enzyme utilizes acyl-phosphate as fatty acyl donor, but not acyl-CoA or acyl-ACP.</text>
</comment>
<feature type="transmembrane region" description="Helical" evidence="10">
    <location>
        <begin position="115"/>
        <end position="137"/>
    </location>
</feature>
<feature type="transmembrane region" description="Helical" evidence="10">
    <location>
        <begin position="55"/>
        <end position="79"/>
    </location>
</feature>
<evidence type="ECO:0000256" key="5">
    <source>
        <dbReference type="ARBA" id="ARBA00022989"/>
    </source>
</evidence>
<dbReference type="PANTHER" id="PTHR30309">
    <property type="entry name" value="INNER MEMBRANE PROTEIN YGIH"/>
    <property type="match status" value="1"/>
</dbReference>
<evidence type="ECO:0000256" key="1">
    <source>
        <dbReference type="ARBA" id="ARBA00022475"/>
    </source>
</evidence>
<dbReference type="HAMAP" id="MF_01043">
    <property type="entry name" value="PlsY"/>
    <property type="match status" value="1"/>
</dbReference>
<evidence type="ECO:0000256" key="6">
    <source>
        <dbReference type="ARBA" id="ARBA00023098"/>
    </source>
</evidence>
<dbReference type="EC" id="2.3.1.275" evidence="10"/>
<sequence length="222" mass="24513">MDWLLFLLFLLVGYLLGSIPTGLILGRWLKNIDVRQFGSGKTGATNTLRTLGWKISLSVFLIDALKGGIAVWLPVLYFTDAPDNWLPWVRMLAAFACMLGHDFPIWIGFKGGRGVAVGVGELLVVSPFIWILTFFVTFPTIVITRYVSLGSIVGSVFTVVFTVVAIFAINLDPRYLGFSIVSALLVIVMHRDNITRLLNGTERKLGDKASKVKPSSEQNPTH</sequence>
<dbReference type="EMBL" id="CP128400">
    <property type="protein sequence ID" value="WJW69407.1"/>
    <property type="molecule type" value="Genomic_DNA"/>
</dbReference>
<dbReference type="Proteomes" id="UP001431572">
    <property type="component" value="Chromosome 2"/>
</dbReference>
<evidence type="ECO:0000256" key="2">
    <source>
        <dbReference type="ARBA" id="ARBA00022516"/>
    </source>
</evidence>
<comment type="catalytic activity">
    <reaction evidence="10">
        <text>an acyl phosphate + sn-glycerol 3-phosphate = a 1-acyl-sn-glycero-3-phosphate + phosphate</text>
        <dbReference type="Rhea" id="RHEA:34075"/>
        <dbReference type="ChEBI" id="CHEBI:43474"/>
        <dbReference type="ChEBI" id="CHEBI:57597"/>
        <dbReference type="ChEBI" id="CHEBI:57970"/>
        <dbReference type="ChEBI" id="CHEBI:59918"/>
        <dbReference type="EC" id="2.3.1.275"/>
    </reaction>
</comment>
<dbReference type="GO" id="GO:0008654">
    <property type="term" value="P:phospholipid biosynthetic process"/>
    <property type="evidence" value="ECO:0007669"/>
    <property type="project" value="UniProtKB-UniRule"/>
</dbReference>
<evidence type="ECO:0000256" key="7">
    <source>
        <dbReference type="ARBA" id="ARBA00023136"/>
    </source>
</evidence>
<keyword evidence="2 10" id="KW-0444">Lipid biosynthesis</keyword>
<protein>
    <recommendedName>
        <fullName evidence="10">Glycerol-3-phosphate acyltransferase</fullName>
    </recommendedName>
    <alternativeName>
        <fullName evidence="10">Acyl-PO4 G3P acyltransferase</fullName>
    </alternativeName>
    <alternativeName>
        <fullName evidence="10">Acyl-phosphate--glycerol-3-phosphate acyltransferase</fullName>
    </alternativeName>
    <alternativeName>
        <fullName evidence="10">G3P acyltransferase</fullName>
        <shortName evidence="10">GPAT</shortName>
        <ecNumber evidence="10">2.3.1.275</ecNumber>
    </alternativeName>
    <alternativeName>
        <fullName evidence="10">Lysophosphatidic acid synthase</fullName>
        <shortName evidence="10">LPA synthase</shortName>
    </alternativeName>
</protein>
<dbReference type="GO" id="GO:0043772">
    <property type="term" value="F:acyl-phosphate glycerol-3-phosphate acyltransferase activity"/>
    <property type="evidence" value="ECO:0007669"/>
    <property type="project" value="UniProtKB-UniRule"/>
</dbReference>
<evidence type="ECO:0000256" key="4">
    <source>
        <dbReference type="ARBA" id="ARBA00022692"/>
    </source>
</evidence>
<comment type="similarity">
    <text evidence="10">Belongs to the PlsY family.</text>
</comment>
<evidence type="ECO:0000256" key="3">
    <source>
        <dbReference type="ARBA" id="ARBA00022679"/>
    </source>
</evidence>
<dbReference type="Pfam" id="PF02660">
    <property type="entry name" value="G3P_acyltransf"/>
    <property type="match status" value="1"/>
</dbReference>
<dbReference type="RefSeq" id="WP_341471294.1">
    <property type="nucleotide sequence ID" value="NZ_CP128400.1"/>
</dbReference>
<keyword evidence="7 10" id="KW-0472">Membrane</keyword>
<evidence type="ECO:0000256" key="9">
    <source>
        <dbReference type="ARBA" id="ARBA00023264"/>
    </source>
</evidence>
<name>A0A8T7M5W6_9CHLR</name>
<feature type="transmembrane region" description="Helical" evidence="10">
    <location>
        <begin position="91"/>
        <end position="109"/>
    </location>
</feature>
<comment type="pathway">
    <text evidence="10">Lipid metabolism; phospholipid metabolism.</text>
</comment>
<gene>
    <name evidence="10 11" type="primary">plsY</name>
    <name evidence="11" type="ORF">HXX08_16670</name>
    <name evidence="12" type="ORF">OZ401_003015</name>
</gene>
<evidence type="ECO:0000256" key="8">
    <source>
        <dbReference type="ARBA" id="ARBA00023209"/>
    </source>
</evidence>
<feature type="transmembrane region" description="Helical" evidence="10">
    <location>
        <begin position="149"/>
        <end position="169"/>
    </location>
</feature>
<keyword evidence="11" id="KW-0012">Acyltransferase</keyword>
<evidence type="ECO:0000313" key="11">
    <source>
        <dbReference type="EMBL" id="NWJ47495.1"/>
    </source>
</evidence>
<dbReference type="GO" id="GO:0005886">
    <property type="term" value="C:plasma membrane"/>
    <property type="evidence" value="ECO:0007669"/>
    <property type="project" value="UniProtKB-SubCell"/>
</dbReference>
<keyword evidence="9 10" id="KW-1208">Phospholipid metabolism</keyword>